<accession>A0A7S4RJI5</accession>
<proteinExistence type="predicted"/>
<evidence type="ECO:0000256" key="1">
    <source>
        <dbReference type="SAM" id="MobiDB-lite"/>
    </source>
</evidence>
<protein>
    <submittedName>
        <fullName evidence="2">Uncharacterized protein</fullName>
    </submittedName>
</protein>
<dbReference type="EMBL" id="HBNS01024929">
    <property type="protein sequence ID" value="CAE4616277.1"/>
    <property type="molecule type" value="Transcribed_RNA"/>
</dbReference>
<gene>
    <name evidence="2" type="ORF">DBRI00130_LOCUS19661</name>
</gene>
<feature type="compositionally biased region" description="Gly residues" evidence="1">
    <location>
        <begin position="96"/>
        <end position="108"/>
    </location>
</feature>
<feature type="compositionally biased region" description="Low complexity" evidence="1">
    <location>
        <begin position="109"/>
        <end position="131"/>
    </location>
</feature>
<name>A0A7S4RJI5_9STRA</name>
<feature type="region of interest" description="Disordered" evidence="1">
    <location>
        <begin position="72"/>
        <end position="144"/>
    </location>
</feature>
<dbReference type="AlphaFoldDB" id="A0A7S4RJI5"/>
<evidence type="ECO:0000313" key="2">
    <source>
        <dbReference type="EMBL" id="CAE4616277.1"/>
    </source>
</evidence>
<organism evidence="2">
    <name type="scientific">Ditylum brightwellii</name>
    <dbReference type="NCBI Taxonomy" id="49249"/>
    <lineage>
        <taxon>Eukaryota</taxon>
        <taxon>Sar</taxon>
        <taxon>Stramenopiles</taxon>
        <taxon>Ochrophyta</taxon>
        <taxon>Bacillariophyta</taxon>
        <taxon>Mediophyceae</taxon>
        <taxon>Lithodesmiophycidae</taxon>
        <taxon>Lithodesmiales</taxon>
        <taxon>Lithodesmiaceae</taxon>
        <taxon>Ditylum</taxon>
    </lineage>
</organism>
<reference evidence="2" key="1">
    <citation type="submission" date="2021-01" db="EMBL/GenBank/DDBJ databases">
        <authorList>
            <person name="Corre E."/>
            <person name="Pelletier E."/>
            <person name="Niang G."/>
            <person name="Scheremetjew M."/>
            <person name="Finn R."/>
            <person name="Kale V."/>
            <person name="Holt S."/>
            <person name="Cochrane G."/>
            <person name="Meng A."/>
            <person name="Brown T."/>
            <person name="Cohen L."/>
        </authorList>
    </citation>
    <scope>NUCLEOTIDE SEQUENCE</scope>
    <source>
        <strain evidence="2">GSO104</strain>
    </source>
</reference>
<sequence>MCFRDKDPFEIHTLSRCSHLEVERDVDLAADLAADLSLSSSWSQVLFGHFGHGFSGAQARTGASNVNVPADADAHGARRVPAQNVPRRSMEEGRQGGHGAGADAGGGVSAARAAHPAGAPHSGPGAGAASEGHAERAGGEGPVHHQLSGLALCAAEGCLQAGGGCLC</sequence>